<dbReference type="GO" id="GO:0004568">
    <property type="term" value="F:chitinase activity"/>
    <property type="evidence" value="ECO:0007669"/>
    <property type="project" value="InterPro"/>
</dbReference>
<feature type="domain" description="Glycoside hydrolase family 19 catalytic" evidence="5">
    <location>
        <begin position="75"/>
        <end position="170"/>
    </location>
</feature>
<keyword evidence="4" id="KW-0624">Polysaccharide degradation</keyword>
<keyword evidence="1" id="KW-0378">Hydrolase</keyword>
<dbReference type="PANTHER" id="PTHR22595">
    <property type="entry name" value="CHITINASE-RELATED"/>
    <property type="match status" value="1"/>
</dbReference>
<keyword evidence="2" id="KW-0119">Carbohydrate metabolism</keyword>
<accession>A0A0U2ZJH6</accession>
<dbReference type="CDD" id="cd00325">
    <property type="entry name" value="chitinase_GH19"/>
    <property type="match status" value="1"/>
</dbReference>
<dbReference type="InterPro" id="IPR000726">
    <property type="entry name" value="Glyco_hydro_19_cat"/>
</dbReference>
<dbReference type="AlphaFoldDB" id="A0A0U2ZJH6"/>
<evidence type="ECO:0000256" key="1">
    <source>
        <dbReference type="ARBA" id="ARBA00022801"/>
    </source>
</evidence>
<protein>
    <submittedName>
        <fullName evidence="6">Putative endochitinase 2</fullName>
    </submittedName>
</protein>
<dbReference type="GO" id="GO:0000272">
    <property type="term" value="P:polysaccharide catabolic process"/>
    <property type="evidence" value="ECO:0007669"/>
    <property type="project" value="UniProtKB-KW"/>
</dbReference>
<keyword evidence="3" id="KW-0326">Glycosidase</keyword>
<organism evidence="6">
    <name type="scientific">Spalangia cameroni</name>
    <dbReference type="NCBI Taxonomy" id="162946"/>
    <lineage>
        <taxon>Eukaryota</taxon>
        <taxon>Metazoa</taxon>
        <taxon>Ecdysozoa</taxon>
        <taxon>Arthropoda</taxon>
        <taxon>Hexapoda</taxon>
        <taxon>Insecta</taxon>
        <taxon>Pterygota</taxon>
        <taxon>Neoptera</taxon>
        <taxon>Endopterygota</taxon>
        <taxon>Hymenoptera</taxon>
        <taxon>Apocrita</taxon>
        <taxon>Proctotrupomorpha</taxon>
        <taxon>Chalcidoidea</taxon>
        <taxon>Pteromalidae</taxon>
        <taxon>Spalangiinae</taxon>
        <taxon>Spalangia</taxon>
    </lineage>
</organism>
<evidence type="ECO:0000259" key="5">
    <source>
        <dbReference type="Pfam" id="PF00182"/>
    </source>
</evidence>
<proteinExistence type="evidence at transcript level"/>
<dbReference type="GO" id="GO:0016998">
    <property type="term" value="P:cell wall macromolecule catabolic process"/>
    <property type="evidence" value="ECO:0007669"/>
    <property type="project" value="InterPro"/>
</dbReference>
<dbReference type="Gene3D" id="1.10.530.10">
    <property type="match status" value="1"/>
</dbReference>
<reference evidence="6" key="1">
    <citation type="journal article" date="2015" name="Mol. Biol. Evol.">
        <title>Laterally transferred gene recruited as a venom in parasitoid wasps.</title>
        <authorList>
            <person name="Martinson E.O."/>
            <person name="Martinson V.G."/>
            <person name="Edwards R."/>
            <person name="Mrinalini"/>
            <person name="Werren J.H."/>
        </authorList>
    </citation>
    <scope>NUCLEOTIDE SEQUENCE</scope>
</reference>
<feature type="non-terminal residue" evidence="6">
    <location>
        <position position="1"/>
    </location>
</feature>
<sequence>QRASIARKASSSAQANSFHDSVFNHNSVLKKTAEMGISESEFNSAVTACQYARPGRGIYQFFAKETGDFSREEQAMFLAQLIHESAGFQYKEEIAYAGNNHHNAYQDNVGLPGKTYHGRGYIQLTWGANYKACSEDLGMGDYLLRNPEVVATNTELAVQVSVWYWRSRVRPQIRSQPNCFGATTKAINGAIECSNGFNQQAYNRYQKYLKVASALNIRNKARENGCYN</sequence>
<dbReference type="Pfam" id="PF00182">
    <property type="entry name" value="Glyco_hydro_19"/>
    <property type="match status" value="1"/>
</dbReference>
<dbReference type="EMBL" id="KT359552">
    <property type="protein sequence ID" value="ALV66660.1"/>
    <property type="molecule type" value="mRNA"/>
</dbReference>
<evidence type="ECO:0000256" key="3">
    <source>
        <dbReference type="ARBA" id="ARBA00023295"/>
    </source>
</evidence>
<evidence type="ECO:0000256" key="4">
    <source>
        <dbReference type="ARBA" id="ARBA00023326"/>
    </source>
</evidence>
<dbReference type="SUPFAM" id="SSF53955">
    <property type="entry name" value="Lysozyme-like"/>
    <property type="match status" value="1"/>
</dbReference>
<evidence type="ECO:0000256" key="2">
    <source>
        <dbReference type="ARBA" id="ARBA00023277"/>
    </source>
</evidence>
<dbReference type="PANTHER" id="PTHR22595:SF197">
    <property type="entry name" value="CHITINASE FAMILY PROTEIN"/>
    <property type="match status" value="1"/>
</dbReference>
<dbReference type="InterPro" id="IPR023346">
    <property type="entry name" value="Lysozyme-like_dom_sf"/>
</dbReference>
<evidence type="ECO:0000313" key="6">
    <source>
        <dbReference type="EMBL" id="ALV66660.1"/>
    </source>
</evidence>
<dbReference type="GO" id="GO:0006032">
    <property type="term" value="P:chitin catabolic process"/>
    <property type="evidence" value="ECO:0007669"/>
    <property type="project" value="InterPro"/>
</dbReference>
<name>A0A0U2ZJH6_9HYME</name>